<dbReference type="SUPFAM" id="SSF53335">
    <property type="entry name" value="S-adenosyl-L-methionine-dependent methyltransferases"/>
    <property type="match status" value="1"/>
</dbReference>
<feature type="active site" description="Proton acceptor" evidence="11">
    <location>
        <position position="248"/>
    </location>
</feature>
<dbReference type="Gene3D" id="1.10.10.10">
    <property type="entry name" value="Winged helix-like DNA-binding domain superfamily/Winged helix DNA-binding domain"/>
    <property type="match status" value="1"/>
</dbReference>
<evidence type="ECO:0000256" key="7">
    <source>
        <dbReference type="ARBA" id="ARBA00039116"/>
    </source>
</evidence>
<dbReference type="AlphaFoldDB" id="A0A670IB47"/>
<dbReference type="InterPro" id="IPR012967">
    <property type="entry name" value="COMT_dimerisation"/>
</dbReference>
<dbReference type="PIRSF" id="PIRSF005739">
    <property type="entry name" value="O-mtase"/>
    <property type="match status" value="1"/>
</dbReference>
<dbReference type="InterPro" id="IPR036390">
    <property type="entry name" value="WH_DNA-bd_sf"/>
</dbReference>
<organism evidence="14 15">
    <name type="scientific">Podarcis muralis</name>
    <name type="common">Wall lizard</name>
    <name type="synonym">Lacerta muralis</name>
    <dbReference type="NCBI Taxonomy" id="64176"/>
    <lineage>
        <taxon>Eukaryota</taxon>
        <taxon>Metazoa</taxon>
        <taxon>Chordata</taxon>
        <taxon>Craniata</taxon>
        <taxon>Vertebrata</taxon>
        <taxon>Euteleostomi</taxon>
        <taxon>Lepidosauria</taxon>
        <taxon>Squamata</taxon>
        <taxon>Bifurcata</taxon>
        <taxon>Unidentata</taxon>
        <taxon>Episquamata</taxon>
        <taxon>Laterata</taxon>
        <taxon>Lacertibaenia</taxon>
        <taxon>Lacertidae</taxon>
        <taxon>Podarcis</taxon>
    </lineage>
</organism>
<dbReference type="GO" id="GO:0017096">
    <property type="term" value="F:acetylserotonin O-methyltransferase activity"/>
    <property type="evidence" value="ECO:0007669"/>
    <property type="project" value="UniProtKB-EC"/>
</dbReference>
<evidence type="ECO:0000256" key="5">
    <source>
        <dbReference type="ARBA" id="ARBA00037645"/>
    </source>
</evidence>
<evidence type="ECO:0000256" key="4">
    <source>
        <dbReference type="ARBA" id="ARBA00022691"/>
    </source>
</evidence>
<dbReference type="GeneTree" id="ENSGT00940000161561"/>
<accession>A0A670IB47</accession>
<dbReference type="FunFam" id="3.40.50.150:FF:000146">
    <property type="entry name" value="Acetylserotonin O-methyltransferase"/>
    <property type="match status" value="1"/>
</dbReference>
<evidence type="ECO:0000259" key="13">
    <source>
        <dbReference type="Pfam" id="PF08100"/>
    </source>
</evidence>
<evidence type="ECO:0000256" key="8">
    <source>
        <dbReference type="ARBA" id="ARBA00040730"/>
    </source>
</evidence>
<dbReference type="CDD" id="cd02440">
    <property type="entry name" value="AdoMet_MTases"/>
    <property type="match status" value="1"/>
</dbReference>
<reference evidence="14 15" key="1">
    <citation type="journal article" date="2019" name="Proc. Natl. Acad. Sci. U.S.A.">
        <title>Regulatory changes in pterin and carotenoid genes underlie balanced color polymorphisms in the wall lizard.</title>
        <authorList>
            <person name="Andrade P."/>
            <person name="Pinho C."/>
            <person name="Perez I de Lanuza G."/>
            <person name="Afonso S."/>
            <person name="Brejcha J."/>
            <person name="Rubin C.J."/>
            <person name="Wallerman O."/>
            <person name="Pereira P."/>
            <person name="Sabatino S.J."/>
            <person name="Bellati A."/>
            <person name="Pellitteri-Rosa D."/>
            <person name="Bosakova Z."/>
            <person name="Bunikis I."/>
            <person name="Carretero M.A."/>
            <person name="Feiner N."/>
            <person name="Marsik P."/>
            <person name="Pauperio F."/>
            <person name="Salvi D."/>
            <person name="Soler L."/>
            <person name="While G.M."/>
            <person name="Uller T."/>
            <person name="Font E."/>
            <person name="Andersson L."/>
            <person name="Carneiro M."/>
        </authorList>
    </citation>
    <scope>NUCLEOTIDE SEQUENCE</scope>
</reference>
<dbReference type="PANTHER" id="PTHR43712:SF2">
    <property type="entry name" value="O-METHYLTRANSFERASE CICE"/>
    <property type="match status" value="1"/>
</dbReference>
<feature type="domain" description="O-methyltransferase dimerisation" evidence="13">
    <location>
        <begin position="34"/>
        <end position="111"/>
    </location>
</feature>
<dbReference type="InterPro" id="IPR001077">
    <property type="entry name" value="COMT_C"/>
</dbReference>
<dbReference type="InterPro" id="IPR036388">
    <property type="entry name" value="WH-like_DNA-bd_sf"/>
</dbReference>
<dbReference type="FunFam" id="1.10.10.10:FF:000358">
    <property type="entry name" value="Acetylserotonin O-methyltransferase"/>
    <property type="match status" value="1"/>
</dbReference>
<dbReference type="InterPro" id="IPR029063">
    <property type="entry name" value="SAM-dependent_MTases_sf"/>
</dbReference>
<dbReference type="GO" id="GO:0030187">
    <property type="term" value="P:melatonin biosynthetic process"/>
    <property type="evidence" value="ECO:0007669"/>
    <property type="project" value="UniProtKB-KW"/>
</dbReference>
<feature type="domain" description="O-methyltransferase C-terminal" evidence="12">
    <location>
        <begin position="139"/>
        <end position="320"/>
    </location>
</feature>
<dbReference type="GO" id="GO:0032259">
    <property type="term" value="P:methylation"/>
    <property type="evidence" value="ECO:0007669"/>
    <property type="project" value="UniProtKB-KW"/>
</dbReference>
<dbReference type="InterPro" id="IPR016461">
    <property type="entry name" value="COMT-like"/>
</dbReference>
<dbReference type="PANTHER" id="PTHR43712">
    <property type="entry name" value="PUTATIVE (AFU_ORTHOLOGUE AFUA_4G14580)-RELATED"/>
    <property type="match status" value="1"/>
</dbReference>
<comment type="pathway">
    <text evidence="6">Aromatic compound metabolism; melatonin biosynthesis; melatonin from serotonin: step 1/2.</text>
</comment>
<evidence type="ECO:0000256" key="2">
    <source>
        <dbReference type="ARBA" id="ARBA00022603"/>
    </source>
</evidence>
<reference evidence="14" key="3">
    <citation type="submission" date="2025-09" db="UniProtKB">
        <authorList>
            <consortium name="Ensembl"/>
        </authorList>
    </citation>
    <scope>IDENTIFICATION</scope>
</reference>
<proteinExistence type="predicted"/>
<comment type="function">
    <text evidence="5">Catalyzes the transfer of a methyl group onto N-acetylserotonin, producing melatonin (N-acetyl-5-methoxytryptamine).</text>
</comment>
<keyword evidence="10" id="KW-0471">Melatonin biosynthesis</keyword>
<dbReference type="Pfam" id="PF00891">
    <property type="entry name" value="Methyltransf_2"/>
    <property type="match status" value="1"/>
</dbReference>
<evidence type="ECO:0000256" key="11">
    <source>
        <dbReference type="PIRSR" id="PIRSR005739-1"/>
    </source>
</evidence>
<protein>
    <recommendedName>
        <fullName evidence="8">Acetylserotonin O-methyltransferase</fullName>
        <ecNumber evidence="7">2.1.1.4</ecNumber>
    </recommendedName>
    <alternativeName>
        <fullName evidence="9">Hydroxyindole O-methyltransferase</fullName>
    </alternativeName>
</protein>
<comment type="subunit">
    <text evidence="1">Homodimer.</text>
</comment>
<keyword evidence="3" id="KW-0808">Transferase</keyword>
<evidence type="ECO:0000313" key="15">
    <source>
        <dbReference type="Proteomes" id="UP000472272"/>
    </source>
</evidence>
<evidence type="ECO:0000256" key="6">
    <source>
        <dbReference type="ARBA" id="ARBA00037926"/>
    </source>
</evidence>
<dbReference type="Ensembl" id="ENSPMRT00000009509.1">
    <property type="protein sequence ID" value="ENSPMRP00000008899.1"/>
    <property type="gene ID" value="ENSPMRG00000005973.1"/>
</dbReference>
<evidence type="ECO:0000256" key="10">
    <source>
        <dbReference type="ARBA" id="ARBA00043260"/>
    </source>
</evidence>
<sequence length="337" mass="37813">MPGFTQTPCATLNKKYKQLVCFLVAFALENFVQNGFMFSVMFTAAELGVFDLLLESGKLMPSTTIAERLGTSFTGMERLLDTCVGLKLLRVERTGSQALYGSTEFSNLYLAESSPKSQYHHMMFFSEITFLNLNYLTDAVRSEGEMKRFSHSMNSNWHLCGRDVMAAFNLSHFPLICDLGGSGCGLAKECIALYPNSTVTIFDLPNVVEMAKKHFVSPEEHRITFHEGDFFKDPIPEADLYILARILHDWDDEKCVQLLTRLHKACKPGGGVLVVEVVLNEDRSGPLEAHLQSMLMLLLTEGKERTPSEYNALFSAAGFKEVQLKKCQLYDAILGRK</sequence>
<keyword evidence="15" id="KW-1185">Reference proteome</keyword>
<dbReference type="PROSITE" id="PS51683">
    <property type="entry name" value="SAM_OMT_II"/>
    <property type="match status" value="1"/>
</dbReference>
<keyword evidence="4" id="KW-0949">S-adenosyl-L-methionine</keyword>
<reference evidence="14" key="2">
    <citation type="submission" date="2025-08" db="UniProtKB">
        <authorList>
            <consortium name="Ensembl"/>
        </authorList>
    </citation>
    <scope>IDENTIFICATION</scope>
</reference>
<dbReference type="SUPFAM" id="SSF46785">
    <property type="entry name" value="Winged helix' DNA-binding domain"/>
    <property type="match status" value="1"/>
</dbReference>
<keyword evidence="2" id="KW-0489">Methyltransferase</keyword>
<dbReference type="Proteomes" id="UP000472272">
    <property type="component" value="Chromosome 4"/>
</dbReference>
<evidence type="ECO:0000256" key="9">
    <source>
        <dbReference type="ARBA" id="ARBA00043054"/>
    </source>
</evidence>
<dbReference type="GO" id="GO:0046983">
    <property type="term" value="F:protein dimerization activity"/>
    <property type="evidence" value="ECO:0007669"/>
    <property type="project" value="InterPro"/>
</dbReference>
<dbReference type="EC" id="2.1.1.4" evidence="7"/>
<evidence type="ECO:0000313" key="14">
    <source>
        <dbReference type="Ensembl" id="ENSPMRP00000008899.1"/>
    </source>
</evidence>
<evidence type="ECO:0000256" key="1">
    <source>
        <dbReference type="ARBA" id="ARBA00011738"/>
    </source>
</evidence>
<dbReference type="Pfam" id="PF08100">
    <property type="entry name" value="Dimerisation"/>
    <property type="match status" value="1"/>
</dbReference>
<evidence type="ECO:0000259" key="12">
    <source>
        <dbReference type="Pfam" id="PF00891"/>
    </source>
</evidence>
<name>A0A670IB47_PODMU</name>
<dbReference type="Gene3D" id="3.40.50.150">
    <property type="entry name" value="Vaccinia Virus protein VP39"/>
    <property type="match status" value="1"/>
</dbReference>
<evidence type="ECO:0000256" key="3">
    <source>
        <dbReference type="ARBA" id="ARBA00022679"/>
    </source>
</evidence>